<protein>
    <recommendedName>
        <fullName evidence="3">Methyltransferase domain-containing protein</fullName>
    </recommendedName>
</protein>
<dbReference type="Proteomes" id="UP000000268">
    <property type="component" value="Chromosome"/>
</dbReference>
<dbReference type="HOGENOM" id="CLU_1137396_0_0_3"/>
<proteinExistence type="predicted"/>
<evidence type="ECO:0000313" key="2">
    <source>
        <dbReference type="Proteomes" id="UP000000268"/>
    </source>
</evidence>
<dbReference type="eggNOG" id="COG0500">
    <property type="taxonomic scope" value="Bacteria"/>
</dbReference>
<organism evidence="1 2">
    <name type="scientific">Acaryochloris marina (strain MBIC 11017)</name>
    <dbReference type="NCBI Taxonomy" id="329726"/>
    <lineage>
        <taxon>Bacteria</taxon>
        <taxon>Bacillati</taxon>
        <taxon>Cyanobacteriota</taxon>
        <taxon>Cyanophyceae</taxon>
        <taxon>Acaryochloridales</taxon>
        <taxon>Acaryochloridaceae</taxon>
        <taxon>Acaryochloris</taxon>
    </lineage>
</organism>
<dbReference type="SUPFAM" id="SSF53335">
    <property type="entry name" value="S-adenosyl-L-methionine-dependent methyltransferases"/>
    <property type="match status" value="1"/>
</dbReference>
<dbReference type="Pfam" id="PF13489">
    <property type="entry name" value="Methyltransf_23"/>
    <property type="match status" value="1"/>
</dbReference>
<dbReference type="KEGG" id="amr:AM1_0597"/>
<dbReference type="InterPro" id="IPR029063">
    <property type="entry name" value="SAM-dependent_MTases_sf"/>
</dbReference>
<dbReference type="AlphaFoldDB" id="B0CD56"/>
<accession>B0CD56</accession>
<dbReference type="STRING" id="329726.AM1_0597"/>
<evidence type="ECO:0000313" key="1">
    <source>
        <dbReference type="EMBL" id="ABW25647.1"/>
    </source>
</evidence>
<dbReference type="EMBL" id="CP000828">
    <property type="protein sequence ID" value="ABW25647.1"/>
    <property type="molecule type" value="Genomic_DNA"/>
</dbReference>
<reference evidence="1 2" key="1">
    <citation type="journal article" date="2008" name="Proc. Natl. Acad. Sci. U.S.A.">
        <title>Niche adaptation and genome expansion in the chlorophyll d-producing cyanobacterium Acaryochloris marina.</title>
        <authorList>
            <person name="Swingley W.D."/>
            <person name="Chen M."/>
            <person name="Cheung P.C."/>
            <person name="Conrad A.L."/>
            <person name="Dejesa L.C."/>
            <person name="Hao J."/>
            <person name="Honchak B.M."/>
            <person name="Karbach L.E."/>
            <person name="Kurdoglu A."/>
            <person name="Lahiri S."/>
            <person name="Mastrian S.D."/>
            <person name="Miyashita H."/>
            <person name="Page L."/>
            <person name="Ramakrishna P."/>
            <person name="Satoh S."/>
            <person name="Sattley W.M."/>
            <person name="Shimada Y."/>
            <person name="Taylor H.L."/>
            <person name="Tomo T."/>
            <person name="Tsuchiya T."/>
            <person name="Wang Z.T."/>
            <person name="Raymond J."/>
            <person name="Mimuro M."/>
            <person name="Blankenship R.E."/>
            <person name="Touchman J.W."/>
        </authorList>
    </citation>
    <scope>NUCLEOTIDE SEQUENCE [LARGE SCALE GENOMIC DNA]</scope>
    <source>
        <strain evidence="2">MBIC 11017</strain>
    </source>
</reference>
<name>B0CD56_ACAM1</name>
<gene>
    <name evidence="1" type="ordered locus">AM1_0597</name>
</gene>
<dbReference type="Gene3D" id="3.40.50.150">
    <property type="entry name" value="Vaccinia Virus protein VP39"/>
    <property type="match status" value="1"/>
</dbReference>
<keyword evidence="2" id="KW-1185">Reference proteome</keyword>
<sequence>MPIVDKIRMTLNNTDSEFNHPRSKLKDHKALEQSDIVANITMNRNRALMGDNSYGKEFDLNPATVLENRLKEKGEAAWLDLCCGRGRALIDAAIAFGTNDLTLHGVDLVDHFDPRSTQYPAITLTVSSLHTWTTTQRYDLVTCIYGLHYIGDKLGLITKAVSWLNSNGIFLANLDLNHVLNQDGTAFTKKLTNWFQTSGFEFDRQSGVLQKAGSAMLSSPFEYLGADDRAGPNATGQPGVASYYRV</sequence>
<evidence type="ECO:0008006" key="3">
    <source>
        <dbReference type="Google" id="ProtNLM"/>
    </source>
</evidence>